<protein>
    <submittedName>
        <fullName evidence="1">Uncharacterized protein</fullName>
    </submittedName>
</protein>
<dbReference type="STRING" id="272633.gene:10731553"/>
<evidence type="ECO:0000313" key="2">
    <source>
        <dbReference type="Proteomes" id="UP000002522"/>
    </source>
</evidence>
<keyword evidence="2" id="KW-1185">Reference proteome</keyword>
<organism evidence="1 2">
    <name type="scientific">Malacoplasma penetrans (strain HF-2)</name>
    <name type="common">Mycoplasma penetrans</name>
    <dbReference type="NCBI Taxonomy" id="272633"/>
    <lineage>
        <taxon>Bacteria</taxon>
        <taxon>Bacillati</taxon>
        <taxon>Mycoplasmatota</taxon>
        <taxon>Mycoplasmoidales</taxon>
        <taxon>Mycoplasmoidaceae</taxon>
        <taxon>Malacoplasma</taxon>
    </lineage>
</organism>
<dbReference type="HOGENOM" id="CLU_2143117_0_0_14"/>
<proteinExistence type="predicted"/>
<accession>Q8EVX2</accession>
<dbReference type="KEGG" id="mpe:MYPE4370"/>
<name>Q8EVX2_MALP2</name>
<sequence length="112" mass="13022">MFKKDFWEKYSINSSETKSCSICNSICSNYLSIQSANDGLIVLCKSCGIDSDSTTKETYIKSLNELHLEKDLLLDKILVYEKYINSNGERKSDFDKFKEQWELRKDIRNIDG</sequence>
<dbReference type="EMBL" id="BA000026">
    <property type="protein sequence ID" value="BAC44227.1"/>
    <property type="molecule type" value="Genomic_DNA"/>
</dbReference>
<dbReference type="RefSeq" id="WP_011077261.1">
    <property type="nucleotide sequence ID" value="NC_004432.1"/>
</dbReference>
<dbReference type="AlphaFoldDB" id="Q8EVX2"/>
<dbReference type="Proteomes" id="UP000002522">
    <property type="component" value="Chromosome"/>
</dbReference>
<reference evidence="1 2" key="1">
    <citation type="journal article" date="2002" name="Nucleic Acids Res.">
        <title>The complete genomic sequence of Mycoplasma penetrans, an intracellular bacterial pathogen in humans.</title>
        <authorList>
            <person name="Sasaki Y."/>
            <person name="Ishikawa J."/>
            <person name="Yamashita A."/>
            <person name="Oshima K."/>
            <person name="Kenri T."/>
            <person name="Furuya K."/>
            <person name="Yoshino C."/>
            <person name="Horino A."/>
            <person name="Shiba T."/>
            <person name="Sasaki T."/>
            <person name="Hattori M."/>
        </authorList>
    </citation>
    <scope>NUCLEOTIDE SEQUENCE [LARGE SCALE GENOMIC DNA]</scope>
    <source>
        <strain evidence="1 2">HF-2</strain>
    </source>
</reference>
<dbReference type="InParanoid" id="Q8EVX2"/>
<gene>
    <name evidence="1" type="ordered locus">MYPE4370</name>
</gene>
<evidence type="ECO:0000313" key="1">
    <source>
        <dbReference type="EMBL" id="BAC44227.1"/>
    </source>
</evidence>